<evidence type="ECO:0000256" key="6">
    <source>
        <dbReference type="ARBA" id="ARBA00049070"/>
    </source>
</evidence>
<evidence type="ECO:0000256" key="2">
    <source>
        <dbReference type="ARBA" id="ARBA00011981"/>
    </source>
</evidence>
<protein>
    <recommendedName>
        <fullName evidence="3">15-oxoprostaglandin 13-reductase</fullName>
        <ecNumber evidence="2">1.3.1.48</ecNumber>
    </recommendedName>
    <alternativeName>
        <fullName evidence="3">15-oxoprostaglandin 13-reductase</fullName>
    </alternativeName>
</protein>
<accession>A0AAV2I649</accession>
<proteinExistence type="inferred from homology"/>
<evidence type="ECO:0000313" key="9">
    <source>
        <dbReference type="Proteomes" id="UP001497497"/>
    </source>
</evidence>
<dbReference type="InterPro" id="IPR041694">
    <property type="entry name" value="ADH_N_2"/>
</dbReference>
<name>A0AAV2I649_LYMST</name>
<dbReference type="Gene3D" id="3.90.180.10">
    <property type="entry name" value="Medium-chain alcohol dehydrogenases, catalytic domain"/>
    <property type="match status" value="1"/>
</dbReference>
<evidence type="ECO:0000256" key="3">
    <source>
        <dbReference type="ARBA" id="ARBA00033119"/>
    </source>
</evidence>
<keyword evidence="9" id="KW-1185">Reference proteome</keyword>
<dbReference type="InterPro" id="IPR011032">
    <property type="entry name" value="GroES-like_sf"/>
</dbReference>
<comment type="similarity">
    <text evidence="1">Belongs to the NADP-dependent oxidoreductase L4BD family.</text>
</comment>
<evidence type="ECO:0000313" key="8">
    <source>
        <dbReference type="EMBL" id="CAL1541427.1"/>
    </source>
</evidence>
<reference evidence="8 9" key="1">
    <citation type="submission" date="2024-04" db="EMBL/GenBank/DDBJ databases">
        <authorList>
            <consortium name="Genoscope - CEA"/>
            <person name="William W."/>
        </authorList>
    </citation>
    <scope>NUCLEOTIDE SEQUENCE [LARGE SCALE GENOMIC DNA]</scope>
</reference>
<dbReference type="EMBL" id="CAXITT010000431">
    <property type="protein sequence ID" value="CAL1541427.1"/>
    <property type="molecule type" value="Genomic_DNA"/>
</dbReference>
<comment type="catalytic activity">
    <reaction evidence="4">
        <text>13,14-dihydro-15-oxo-prostaglandin F1alpha + NADP(+) = 15-oxoprostaglandin F1alpha + NADPH + H(+)</text>
        <dbReference type="Rhea" id="RHEA:50592"/>
        <dbReference type="ChEBI" id="CHEBI:15378"/>
        <dbReference type="ChEBI" id="CHEBI:57783"/>
        <dbReference type="ChEBI" id="CHEBI:58349"/>
        <dbReference type="ChEBI" id="CHEBI:79072"/>
        <dbReference type="ChEBI" id="CHEBI:133411"/>
    </reaction>
    <physiologicalReaction direction="right-to-left" evidence="4">
        <dbReference type="Rhea" id="RHEA:50594"/>
    </physiologicalReaction>
</comment>
<dbReference type="GO" id="GO:0047522">
    <property type="term" value="F:15-oxoprostaglandin 13-reductase [NAD(P)+] activity"/>
    <property type="evidence" value="ECO:0007669"/>
    <property type="project" value="UniProtKB-EC"/>
</dbReference>
<dbReference type="SUPFAM" id="SSF50129">
    <property type="entry name" value="GroES-like"/>
    <property type="match status" value="1"/>
</dbReference>
<feature type="domain" description="Oxidoreductase N-terminal" evidence="7">
    <location>
        <begin position="6"/>
        <end position="59"/>
    </location>
</feature>
<dbReference type="AlphaFoldDB" id="A0AAV2I649"/>
<evidence type="ECO:0000256" key="1">
    <source>
        <dbReference type="ARBA" id="ARBA00010460"/>
    </source>
</evidence>
<gene>
    <name evidence="8" type="ORF">GSLYS_00015033001</name>
</gene>
<dbReference type="Proteomes" id="UP001497497">
    <property type="component" value="Unassembled WGS sequence"/>
</dbReference>
<dbReference type="Pfam" id="PF16884">
    <property type="entry name" value="ADH_N_2"/>
    <property type="match status" value="1"/>
</dbReference>
<organism evidence="8 9">
    <name type="scientific">Lymnaea stagnalis</name>
    <name type="common">Great pond snail</name>
    <name type="synonym">Helix stagnalis</name>
    <dbReference type="NCBI Taxonomy" id="6523"/>
    <lineage>
        <taxon>Eukaryota</taxon>
        <taxon>Metazoa</taxon>
        <taxon>Spiralia</taxon>
        <taxon>Lophotrochozoa</taxon>
        <taxon>Mollusca</taxon>
        <taxon>Gastropoda</taxon>
        <taxon>Heterobranchia</taxon>
        <taxon>Euthyneura</taxon>
        <taxon>Panpulmonata</taxon>
        <taxon>Hygrophila</taxon>
        <taxon>Lymnaeoidea</taxon>
        <taxon>Lymnaeidae</taxon>
        <taxon>Lymnaea</taxon>
    </lineage>
</organism>
<evidence type="ECO:0000259" key="7">
    <source>
        <dbReference type="Pfam" id="PF16884"/>
    </source>
</evidence>
<comment type="caution">
    <text evidence="8">The sequence shown here is derived from an EMBL/GenBank/DDBJ whole genome shotgun (WGS) entry which is preliminary data.</text>
</comment>
<evidence type="ECO:0000256" key="5">
    <source>
        <dbReference type="ARBA" id="ARBA00048290"/>
    </source>
</evidence>
<sequence length="64" mass="7460">MTKAQVWKLKTSFDGMPRLENFQLVEETLPCLKDNEILVQARYLSIDPYFRLLATDQTDLPGEQ</sequence>
<comment type="catalytic activity">
    <reaction evidence="6">
        <text>13,14-dihydro-15-oxo-prostaglandin E1 + NADP(+) = 15-oxoprostaglandin E1 + NADPH + H(+)</text>
        <dbReference type="Rhea" id="RHEA:50584"/>
        <dbReference type="ChEBI" id="CHEBI:15378"/>
        <dbReference type="ChEBI" id="CHEBI:57401"/>
        <dbReference type="ChEBI" id="CHEBI:57783"/>
        <dbReference type="ChEBI" id="CHEBI:58349"/>
        <dbReference type="ChEBI" id="CHEBI:133408"/>
    </reaction>
    <physiologicalReaction direction="right-to-left" evidence="6">
        <dbReference type="Rhea" id="RHEA:50586"/>
    </physiologicalReaction>
</comment>
<evidence type="ECO:0000256" key="4">
    <source>
        <dbReference type="ARBA" id="ARBA00047878"/>
    </source>
</evidence>
<dbReference type="EC" id="1.3.1.48" evidence="2"/>
<comment type="catalytic activity">
    <reaction evidence="5">
        <text>13,14-dihydro-15-oxo-PGF2alpha + NADP(+) = 15-oxoprostaglandin F2alpha + NADPH + H(+)</text>
        <dbReference type="Rhea" id="RHEA:50588"/>
        <dbReference type="ChEBI" id="CHEBI:15378"/>
        <dbReference type="ChEBI" id="CHEBI:57783"/>
        <dbReference type="ChEBI" id="CHEBI:58349"/>
        <dbReference type="ChEBI" id="CHEBI:133374"/>
        <dbReference type="ChEBI" id="CHEBI:133409"/>
    </reaction>
    <physiologicalReaction direction="right-to-left" evidence="5">
        <dbReference type="Rhea" id="RHEA:50590"/>
    </physiologicalReaction>
</comment>
<feature type="non-terminal residue" evidence="8">
    <location>
        <position position="64"/>
    </location>
</feature>